<accession>A0A8C0IV04</accession>
<keyword evidence="2" id="KW-1185">Reference proteome</keyword>
<dbReference type="Ensembl" id="ENSCABT00000023403.1">
    <property type="protein sequence ID" value="ENSCABP00000021366.1"/>
    <property type="gene ID" value="ENSCABG00000015741.1"/>
</dbReference>
<name>A0A8C0IV04_CHEAB</name>
<dbReference type="AlphaFoldDB" id="A0A8C0IV04"/>
<reference evidence="1" key="1">
    <citation type="submission" date="2025-08" db="UniProtKB">
        <authorList>
            <consortium name="Ensembl"/>
        </authorList>
    </citation>
    <scope>IDENTIFICATION</scope>
</reference>
<proteinExistence type="predicted"/>
<organism evidence="1 2">
    <name type="scientific">Chelonoidis abingdonii</name>
    <name type="common">Abingdon island giant tortoise</name>
    <name type="synonym">Testudo abingdonii</name>
    <dbReference type="NCBI Taxonomy" id="106734"/>
    <lineage>
        <taxon>Eukaryota</taxon>
        <taxon>Metazoa</taxon>
        <taxon>Chordata</taxon>
        <taxon>Craniata</taxon>
        <taxon>Vertebrata</taxon>
        <taxon>Euteleostomi</taxon>
        <taxon>Archelosauria</taxon>
        <taxon>Testudinata</taxon>
        <taxon>Testudines</taxon>
        <taxon>Cryptodira</taxon>
        <taxon>Durocryptodira</taxon>
        <taxon>Testudinoidea</taxon>
        <taxon>Testudinidae</taxon>
        <taxon>Chelonoidis</taxon>
    </lineage>
</organism>
<reference evidence="1" key="2">
    <citation type="submission" date="2025-09" db="UniProtKB">
        <authorList>
            <consortium name="Ensembl"/>
        </authorList>
    </citation>
    <scope>IDENTIFICATION</scope>
</reference>
<dbReference type="Proteomes" id="UP000694404">
    <property type="component" value="Unplaced"/>
</dbReference>
<sequence>MSVCEDICSANYRKCVSSSQSYAWVTLAHTSSVTSTASEGIQRSQQSVLPANSASLAADIAWVSAGLRQSTVLDISSRALAFWTIIHSQYSYFE</sequence>
<protein>
    <submittedName>
        <fullName evidence="1">Uncharacterized protein</fullName>
    </submittedName>
</protein>
<evidence type="ECO:0000313" key="1">
    <source>
        <dbReference type="Ensembl" id="ENSCABP00000021366.1"/>
    </source>
</evidence>
<evidence type="ECO:0000313" key="2">
    <source>
        <dbReference type="Proteomes" id="UP000694404"/>
    </source>
</evidence>